<feature type="region of interest" description="Disordered" evidence="1">
    <location>
        <begin position="58"/>
        <end position="124"/>
    </location>
</feature>
<evidence type="ECO:0000313" key="2">
    <source>
        <dbReference type="EMBL" id="KAK3790582.1"/>
    </source>
</evidence>
<feature type="compositionally biased region" description="Low complexity" evidence="1">
    <location>
        <begin position="58"/>
        <end position="120"/>
    </location>
</feature>
<dbReference type="Proteomes" id="UP001283361">
    <property type="component" value="Unassembled WGS sequence"/>
</dbReference>
<sequence>MLLIGGRSSWRLRYSLKTYVCGRECVCVWGHQNQTSTIFSYTSTAAWTLGVTSRSRAASQPARAASQLTRAASQPARAASQLTRAASQPARAASQPARAASQLARAASQPARAASQPASSTPVLNNSGTVESLVVV</sequence>
<accession>A0AAE1AML2</accession>
<keyword evidence="3" id="KW-1185">Reference proteome</keyword>
<protein>
    <submittedName>
        <fullName evidence="2">Uncharacterized protein</fullName>
    </submittedName>
</protein>
<dbReference type="AlphaFoldDB" id="A0AAE1AML2"/>
<gene>
    <name evidence="2" type="ORF">RRG08_066293</name>
</gene>
<name>A0AAE1AML2_9GAST</name>
<evidence type="ECO:0000256" key="1">
    <source>
        <dbReference type="SAM" id="MobiDB-lite"/>
    </source>
</evidence>
<organism evidence="2 3">
    <name type="scientific">Elysia crispata</name>
    <name type="common">lettuce slug</name>
    <dbReference type="NCBI Taxonomy" id="231223"/>
    <lineage>
        <taxon>Eukaryota</taxon>
        <taxon>Metazoa</taxon>
        <taxon>Spiralia</taxon>
        <taxon>Lophotrochozoa</taxon>
        <taxon>Mollusca</taxon>
        <taxon>Gastropoda</taxon>
        <taxon>Heterobranchia</taxon>
        <taxon>Euthyneura</taxon>
        <taxon>Panpulmonata</taxon>
        <taxon>Sacoglossa</taxon>
        <taxon>Placobranchoidea</taxon>
        <taxon>Plakobranchidae</taxon>
        <taxon>Elysia</taxon>
    </lineage>
</organism>
<comment type="caution">
    <text evidence="2">The sequence shown here is derived from an EMBL/GenBank/DDBJ whole genome shotgun (WGS) entry which is preliminary data.</text>
</comment>
<proteinExistence type="predicted"/>
<dbReference type="EMBL" id="JAWDGP010001536">
    <property type="protein sequence ID" value="KAK3790582.1"/>
    <property type="molecule type" value="Genomic_DNA"/>
</dbReference>
<evidence type="ECO:0000313" key="3">
    <source>
        <dbReference type="Proteomes" id="UP001283361"/>
    </source>
</evidence>
<reference evidence="2" key="1">
    <citation type="journal article" date="2023" name="G3 (Bethesda)">
        <title>A reference genome for the long-term kleptoplast-retaining sea slug Elysia crispata morphotype clarki.</title>
        <authorList>
            <person name="Eastman K.E."/>
            <person name="Pendleton A.L."/>
            <person name="Shaikh M.A."/>
            <person name="Suttiyut T."/>
            <person name="Ogas R."/>
            <person name="Tomko P."/>
            <person name="Gavelis G."/>
            <person name="Widhalm J.R."/>
            <person name="Wisecaver J.H."/>
        </authorList>
    </citation>
    <scope>NUCLEOTIDE SEQUENCE</scope>
    <source>
        <strain evidence="2">ECLA1</strain>
    </source>
</reference>